<sequence>LGPKASTTHAPSFDSFHTSLDPTIEESTRLQANVTTNSLGCRKIMYIGGDDALAEDEVHKRLSAEDTVSEL</sequence>
<evidence type="ECO:0000256" key="1">
    <source>
        <dbReference type="SAM" id="MobiDB-lite"/>
    </source>
</evidence>
<protein>
    <submittedName>
        <fullName evidence="2">Uncharacterized protein</fullName>
    </submittedName>
</protein>
<proteinExistence type="predicted"/>
<gene>
    <name evidence="2" type="ORF">K443DRAFT_115908</name>
</gene>
<dbReference type="AlphaFoldDB" id="A0A0C9WHB8"/>
<evidence type="ECO:0000313" key="2">
    <source>
        <dbReference type="EMBL" id="KIJ90919.1"/>
    </source>
</evidence>
<feature type="non-terminal residue" evidence="2">
    <location>
        <position position="1"/>
    </location>
</feature>
<reference evidence="3" key="2">
    <citation type="submission" date="2015-01" db="EMBL/GenBank/DDBJ databases">
        <title>Evolutionary Origins and Diversification of the Mycorrhizal Mutualists.</title>
        <authorList>
            <consortium name="DOE Joint Genome Institute"/>
            <consortium name="Mycorrhizal Genomics Consortium"/>
            <person name="Kohler A."/>
            <person name="Kuo A."/>
            <person name="Nagy L.G."/>
            <person name="Floudas D."/>
            <person name="Copeland A."/>
            <person name="Barry K.W."/>
            <person name="Cichocki N."/>
            <person name="Veneault-Fourrey C."/>
            <person name="LaButti K."/>
            <person name="Lindquist E.A."/>
            <person name="Lipzen A."/>
            <person name="Lundell T."/>
            <person name="Morin E."/>
            <person name="Murat C."/>
            <person name="Riley R."/>
            <person name="Ohm R."/>
            <person name="Sun H."/>
            <person name="Tunlid A."/>
            <person name="Henrissat B."/>
            <person name="Grigoriev I.V."/>
            <person name="Hibbett D.S."/>
            <person name="Martin F."/>
        </authorList>
    </citation>
    <scope>NUCLEOTIDE SEQUENCE [LARGE SCALE GENOMIC DNA]</scope>
    <source>
        <strain evidence="3">LaAM-08-1</strain>
    </source>
</reference>
<keyword evidence="3" id="KW-1185">Reference proteome</keyword>
<reference evidence="2 3" key="1">
    <citation type="submission" date="2014-04" db="EMBL/GenBank/DDBJ databases">
        <authorList>
            <consortium name="DOE Joint Genome Institute"/>
            <person name="Kuo A."/>
            <person name="Kohler A."/>
            <person name="Nagy L.G."/>
            <person name="Floudas D."/>
            <person name="Copeland A."/>
            <person name="Barry K.W."/>
            <person name="Cichocki N."/>
            <person name="Veneault-Fourrey C."/>
            <person name="LaButti K."/>
            <person name="Lindquist E.A."/>
            <person name="Lipzen A."/>
            <person name="Lundell T."/>
            <person name="Morin E."/>
            <person name="Murat C."/>
            <person name="Sun H."/>
            <person name="Tunlid A."/>
            <person name="Henrissat B."/>
            <person name="Grigoriev I.V."/>
            <person name="Hibbett D.S."/>
            <person name="Martin F."/>
            <person name="Nordberg H.P."/>
            <person name="Cantor M.N."/>
            <person name="Hua S.X."/>
        </authorList>
    </citation>
    <scope>NUCLEOTIDE SEQUENCE [LARGE SCALE GENOMIC DNA]</scope>
    <source>
        <strain evidence="2 3">LaAM-08-1</strain>
    </source>
</reference>
<organism evidence="2 3">
    <name type="scientific">Laccaria amethystina LaAM-08-1</name>
    <dbReference type="NCBI Taxonomy" id="1095629"/>
    <lineage>
        <taxon>Eukaryota</taxon>
        <taxon>Fungi</taxon>
        <taxon>Dikarya</taxon>
        <taxon>Basidiomycota</taxon>
        <taxon>Agaricomycotina</taxon>
        <taxon>Agaricomycetes</taxon>
        <taxon>Agaricomycetidae</taxon>
        <taxon>Agaricales</taxon>
        <taxon>Agaricineae</taxon>
        <taxon>Hydnangiaceae</taxon>
        <taxon>Laccaria</taxon>
    </lineage>
</organism>
<dbReference type="Proteomes" id="UP000054477">
    <property type="component" value="Unassembled WGS sequence"/>
</dbReference>
<name>A0A0C9WHB8_9AGAR</name>
<dbReference type="HOGENOM" id="CLU_2746959_0_0_1"/>
<feature type="region of interest" description="Disordered" evidence="1">
    <location>
        <begin position="1"/>
        <end position="20"/>
    </location>
</feature>
<evidence type="ECO:0000313" key="3">
    <source>
        <dbReference type="Proteomes" id="UP000054477"/>
    </source>
</evidence>
<accession>A0A0C9WHB8</accession>
<dbReference type="EMBL" id="KN839085">
    <property type="protein sequence ID" value="KIJ90919.1"/>
    <property type="molecule type" value="Genomic_DNA"/>
</dbReference>